<name>A0ABP7X7X0_9GAMM</name>
<dbReference type="InterPro" id="IPR029063">
    <property type="entry name" value="SAM-dependent_MTases_sf"/>
</dbReference>
<proteinExistence type="predicted"/>
<accession>A0ABP7X7X0</accession>
<reference evidence="6" key="1">
    <citation type="journal article" date="2019" name="Int. J. Syst. Evol. Microbiol.">
        <title>The Global Catalogue of Microorganisms (GCM) 10K type strain sequencing project: providing services to taxonomists for standard genome sequencing and annotation.</title>
        <authorList>
            <consortium name="The Broad Institute Genomics Platform"/>
            <consortium name="The Broad Institute Genome Sequencing Center for Infectious Disease"/>
            <person name="Wu L."/>
            <person name="Ma J."/>
        </authorList>
    </citation>
    <scope>NUCLEOTIDE SEQUENCE [LARGE SCALE GENOMIC DNA]</scope>
    <source>
        <strain evidence="6">JCM 17304</strain>
    </source>
</reference>
<protein>
    <submittedName>
        <fullName evidence="5">Class I SAM-dependent methyltransferase</fullName>
    </submittedName>
</protein>
<dbReference type="Pfam" id="PF05175">
    <property type="entry name" value="MTS"/>
    <property type="match status" value="1"/>
</dbReference>
<dbReference type="PANTHER" id="PTHR47816">
    <property type="entry name" value="RIBOSOMAL RNA SMALL SUBUNIT METHYLTRANSFERASE C"/>
    <property type="match status" value="1"/>
</dbReference>
<keyword evidence="3" id="KW-0949">S-adenosyl-L-methionine</keyword>
<feature type="domain" description="Methyltransferase small" evidence="4">
    <location>
        <begin position="179"/>
        <end position="349"/>
    </location>
</feature>
<keyword evidence="1 5" id="KW-0489">Methyltransferase</keyword>
<dbReference type="InterPro" id="IPR007848">
    <property type="entry name" value="Small_mtfrase_dom"/>
</dbReference>
<dbReference type="Proteomes" id="UP001500392">
    <property type="component" value="Unassembled WGS sequence"/>
</dbReference>
<gene>
    <name evidence="5" type="ORF">GCM10022414_37170</name>
</gene>
<evidence type="ECO:0000313" key="6">
    <source>
        <dbReference type="Proteomes" id="UP001500392"/>
    </source>
</evidence>
<dbReference type="CDD" id="cd02440">
    <property type="entry name" value="AdoMet_MTases"/>
    <property type="match status" value="1"/>
</dbReference>
<dbReference type="Gene3D" id="3.40.50.150">
    <property type="entry name" value="Vaccinia Virus protein VP39"/>
    <property type="match status" value="2"/>
</dbReference>
<sequence length="353" mass="37745">MSSEQNNTAGSDTALMALYQQFPVAPTPLWWFADEHVAAMPLPAVGANWLSFSNRCDIAEQLRRAGYVVELGDFVMPANAEPPQTVCYRVSKEKALVHYLINQALAILPTGGSLLLAGHKNDGLHSYAKKAAALVGASAEIKKHGGAAYIATIVKRAVPSGVLPDQHYTEIQEIAQSPTLYSKPGIFGWQKQDRGSALLIEQLPAFLTGFKQAPASLVDLGCGYGFIAVKAAAQLPGANWLLTDNNATALLAARRNCEAQGISAQIELADCASGLNGPFEAVLCNPPFHKGFAVAGSLTDQFIVAAHRLLSRQGRALFVVNQFIPLERKAIGIFANAEILIEHDGFKVVSLSK</sequence>
<organism evidence="5 6">
    <name type="scientific">Zhongshania borealis</name>
    <dbReference type="NCBI Taxonomy" id="889488"/>
    <lineage>
        <taxon>Bacteria</taxon>
        <taxon>Pseudomonadati</taxon>
        <taxon>Pseudomonadota</taxon>
        <taxon>Gammaproteobacteria</taxon>
        <taxon>Cellvibrionales</taxon>
        <taxon>Spongiibacteraceae</taxon>
        <taxon>Zhongshania</taxon>
    </lineage>
</organism>
<dbReference type="GO" id="GO:0008168">
    <property type="term" value="F:methyltransferase activity"/>
    <property type="evidence" value="ECO:0007669"/>
    <property type="project" value="UniProtKB-KW"/>
</dbReference>
<evidence type="ECO:0000256" key="3">
    <source>
        <dbReference type="ARBA" id="ARBA00022691"/>
    </source>
</evidence>
<evidence type="ECO:0000313" key="5">
    <source>
        <dbReference type="EMBL" id="GAA4106613.1"/>
    </source>
</evidence>
<dbReference type="GO" id="GO:0032259">
    <property type="term" value="P:methylation"/>
    <property type="evidence" value="ECO:0007669"/>
    <property type="project" value="UniProtKB-KW"/>
</dbReference>
<dbReference type="InterPro" id="IPR046977">
    <property type="entry name" value="RsmC/RlmG"/>
</dbReference>
<keyword evidence="2" id="KW-0808">Transferase</keyword>
<dbReference type="EMBL" id="BAABDM010000014">
    <property type="protein sequence ID" value="GAA4106613.1"/>
    <property type="molecule type" value="Genomic_DNA"/>
</dbReference>
<evidence type="ECO:0000256" key="2">
    <source>
        <dbReference type="ARBA" id="ARBA00022679"/>
    </source>
</evidence>
<keyword evidence="6" id="KW-1185">Reference proteome</keyword>
<dbReference type="SUPFAM" id="SSF53335">
    <property type="entry name" value="S-adenosyl-L-methionine-dependent methyltransferases"/>
    <property type="match status" value="1"/>
</dbReference>
<evidence type="ECO:0000259" key="4">
    <source>
        <dbReference type="Pfam" id="PF05175"/>
    </source>
</evidence>
<comment type="caution">
    <text evidence="5">The sequence shown here is derived from an EMBL/GenBank/DDBJ whole genome shotgun (WGS) entry which is preliminary data.</text>
</comment>
<dbReference type="RefSeq" id="WP_344938988.1">
    <property type="nucleotide sequence ID" value="NZ_BAABDM010000014.1"/>
</dbReference>
<dbReference type="PANTHER" id="PTHR47816:SF4">
    <property type="entry name" value="RIBOSOMAL RNA SMALL SUBUNIT METHYLTRANSFERASE C"/>
    <property type="match status" value="1"/>
</dbReference>
<evidence type="ECO:0000256" key="1">
    <source>
        <dbReference type="ARBA" id="ARBA00022603"/>
    </source>
</evidence>